<dbReference type="EMBL" id="CP032489">
    <property type="protein sequence ID" value="AYD46847.1"/>
    <property type="molecule type" value="Genomic_DNA"/>
</dbReference>
<dbReference type="NCBIfam" id="TIGR00778">
    <property type="entry name" value="ahpD_dom"/>
    <property type="match status" value="1"/>
</dbReference>
<evidence type="ECO:0000313" key="3">
    <source>
        <dbReference type="Proteomes" id="UP000266118"/>
    </source>
</evidence>
<gene>
    <name evidence="2" type="ORF">D6B99_03985</name>
</gene>
<dbReference type="OrthoDB" id="9801997at2"/>
<organism evidence="2 3">
    <name type="scientific">Arachidicoccus soli</name>
    <dbReference type="NCBI Taxonomy" id="2341117"/>
    <lineage>
        <taxon>Bacteria</taxon>
        <taxon>Pseudomonadati</taxon>
        <taxon>Bacteroidota</taxon>
        <taxon>Chitinophagia</taxon>
        <taxon>Chitinophagales</taxon>
        <taxon>Chitinophagaceae</taxon>
        <taxon>Arachidicoccus</taxon>
    </lineage>
</organism>
<dbReference type="InterPro" id="IPR003779">
    <property type="entry name" value="CMD-like"/>
</dbReference>
<keyword evidence="3" id="KW-1185">Reference proteome</keyword>
<dbReference type="PANTHER" id="PTHR34846:SF10">
    <property type="entry name" value="CYTOPLASMIC PROTEIN"/>
    <property type="match status" value="1"/>
</dbReference>
<dbReference type="InterPro" id="IPR004675">
    <property type="entry name" value="AhpD_core"/>
</dbReference>
<dbReference type="Pfam" id="PF02627">
    <property type="entry name" value="CMD"/>
    <property type="match status" value="1"/>
</dbReference>
<dbReference type="InterPro" id="IPR029032">
    <property type="entry name" value="AhpD-like"/>
</dbReference>
<protein>
    <submittedName>
        <fullName evidence="2">Carboxymuconolactone decarboxylase family protein</fullName>
    </submittedName>
</protein>
<dbReference type="AlphaFoldDB" id="A0A386HLS4"/>
<evidence type="ECO:0000313" key="2">
    <source>
        <dbReference type="EMBL" id="AYD46847.1"/>
    </source>
</evidence>
<evidence type="ECO:0000259" key="1">
    <source>
        <dbReference type="Pfam" id="PF02627"/>
    </source>
</evidence>
<feature type="domain" description="Carboxymuconolactone decarboxylase-like" evidence="1">
    <location>
        <begin position="12"/>
        <end position="94"/>
    </location>
</feature>
<name>A0A386HLS4_9BACT</name>
<dbReference type="SUPFAM" id="SSF69118">
    <property type="entry name" value="AhpD-like"/>
    <property type="match status" value="1"/>
</dbReference>
<dbReference type="PANTHER" id="PTHR34846">
    <property type="entry name" value="4-CARBOXYMUCONOLACTONE DECARBOXYLASE FAMILY PROTEIN (AFU_ORTHOLOGUE AFUA_6G11590)"/>
    <property type="match status" value="1"/>
</dbReference>
<dbReference type="Gene3D" id="1.20.1290.10">
    <property type="entry name" value="AhpD-like"/>
    <property type="match status" value="1"/>
</dbReference>
<dbReference type="KEGG" id="ark:D6B99_03985"/>
<dbReference type="Proteomes" id="UP000266118">
    <property type="component" value="Chromosome"/>
</dbReference>
<accession>A0A386HLS4</accession>
<dbReference type="GO" id="GO:0051920">
    <property type="term" value="F:peroxiredoxin activity"/>
    <property type="evidence" value="ECO:0007669"/>
    <property type="project" value="InterPro"/>
</dbReference>
<dbReference type="RefSeq" id="WP_119985331.1">
    <property type="nucleotide sequence ID" value="NZ_CP032489.1"/>
</dbReference>
<reference evidence="2 3" key="1">
    <citation type="submission" date="2018-09" db="EMBL/GenBank/DDBJ databases">
        <title>Arachidicoccus sp. nov., a bacterium isolated from soil.</title>
        <authorList>
            <person name="Weon H.-Y."/>
            <person name="Kwon S.-W."/>
            <person name="Lee S.A."/>
        </authorList>
    </citation>
    <scope>NUCLEOTIDE SEQUENCE [LARGE SCALE GENOMIC DNA]</scope>
    <source>
        <strain evidence="2 3">KIS59-12</strain>
    </source>
</reference>
<sequence length="146" mass="16889">MKQRMNLADIDPAAYKAMRGLEEYMAQSELNILLKELIKIRTSQINGCAYCIEMHALKARENGETEKRIYAISAWRESPLFSEEERAVLQLTDELTKLGEEGVKDETYDKVLTIFGEKKLAEIIMQIITINGWNRFAISTRMMHNK</sequence>
<proteinExistence type="predicted"/>